<gene>
    <name evidence="1" type="ORF">RFH988_LOCUS39356</name>
</gene>
<dbReference type="AlphaFoldDB" id="A0A815UZU9"/>
<proteinExistence type="predicted"/>
<evidence type="ECO:0000313" key="1">
    <source>
        <dbReference type="EMBL" id="CAF1524025.1"/>
    </source>
</evidence>
<sequence length="32" mass="3275">MLTIIQDKTGLRLDQCDSTSSTTGGTSTTGGQ</sequence>
<dbReference type="Proteomes" id="UP000663882">
    <property type="component" value="Unassembled WGS sequence"/>
</dbReference>
<evidence type="ECO:0000313" key="2">
    <source>
        <dbReference type="Proteomes" id="UP000663882"/>
    </source>
</evidence>
<organism evidence="1 2">
    <name type="scientific">Rotaria sordida</name>
    <dbReference type="NCBI Taxonomy" id="392033"/>
    <lineage>
        <taxon>Eukaryota</taxon>
        <taxon>Metazoa</taxon>
        <taxon>Spiralia</taxon>
        <taxon>Gnathifera</taxon>
        <taxon>Rotifera</taxon>
        <taxon>Eurotatoria</taxon>
        <taxon>Bdelloidea</taxon>
        <taxon>Philodinida</taxon>
        <taxon>Philodinidae</taxon>
        <taxon>Rotaria</taxon>
    </lineage>
</organism>
<accession>A0A815UZU9</accession>
<name>A0A815UZU9_9BILA</name>
<dbReference type="EMBL" id="CAJNOO010017258">
    <property type="protein sequence ID" value="CAF1524025.1"/>
    <property type="molecule type" value="Genomic_DNA"/>
</dbReference>
<feature type="non-terminal residue" evidence="1">
    <location>
        <position position="32"/>
    </location>
</feature>
<comment type="caution">
    <text evidence="1">The sequence shown here is derived from an EMBL/GenBank/DDBJ whole genome shotgun (WGS) entry which is preliminary data.</text>
</comment>
<reference evidence="1" key="1">
    <citation type="submission" date="2021-02" db="EMBL/GenBank/DDBJ databases">
        <authorList>
            <person name="Nowell W R."/>
        </authorList>
    </citation>
    <scope>NUCLEOTIDE SEQUENCE</scope>
</reference>
<protein>
    <submittedName>
        <fullName evidence="1">Uncharacterized protein</fullName>
    </submittedName>
</protein>